<gene>
    <name evidence="1" type="ORF">K7K06_02395</name>
</gene>
<evidence type="ECO:0000313" key="2">
    <source>
        <dbReference type="Proteomes" id="UP001142690"/>
    </source>
</evidence>
<accession>A0ABT3LDJ2</accession>
<comment type="caution">
    <text evidence="1">The sequence shown here is derived from an EMBL/GenBank/DDBJ whole genome shotgun (WGS) entry which is preliminary data.</text>
</comment>
<keyword evidence="2" id="KW-1185">Reference proteome</keyword>
<reference evidence="1" key="1">
    <citation type="submission" date="2021-08" db="EMBL/GenBank/DDBJ databases">
        <title>Characterization of Pseudomonas fragariae.</title>
        <authorList>
            <person name="Carvalho R."/>
            <person name="Marin M."/>
        </authorList>
    </citation>
    <scope>NUCLEOTIDE SEQUENCE</scope>
    <source>
        <strain evidence="1">17</strain>
    </source>
</reference>
<dbReference type="EMBL" id="JAINZM010000002">
    <property type="protein sequence ID" value="MCW6054498.1"/>
    <property type="molecule type" value="Genomic_DNA"/>
</dbReference>
<name>A0ABT3LDJ2_9PSED</name>
<evidence type="ECO:0000313" key="1">
    <source>
        <dbReference type="EMBL" id="MCW6054498.1"/>
    </source>
</evidence>
<proteinExistence type="predicted"/>
<protein>
    <submittedName>
        <fullName evidence="1">Uncharacterized protein</fullName>
    </submittedName>
</protein>
<dbReference type="Proteomes" id="UP001142690">
    <property type="component" value="Unassembled WGS sequence"/>
</dbReference>
<organism evidence="1 2">
    <name type="scientific">Pseudomonas fragariae</name>
    <name type="common">ex Marin et al. 2024</name>
    <dbReference type="NCBI Taxonomy" id="3080056"/>
    <lineage>
        <taxon>Bacteria</taxon>
        <taxon>Pseudomonadati</taxon>
        <taxon>Pseudomonadota</taxon>
        <taxon>Gammaproteobacteria</taxon>
        <taxon>Pseudomonadales</taxon>
        <taxon>Pseudomonadaceae</taxon>
        <taxon>Pseudomonas</taxon>
    </lineage>
</organism>
<sequence length="122" mass="13029">MKLKYSAGGRKPLAQARVIRALRHLNCTNQPGTVGAILRLEPTLNRSSCTTAVAALVKDCGLIVHVLPGSAGIRSCTLATHAHRAGASLSETDLRYFTRMENTALLMLSEHEKAKAVLTHGA</sequence>